<reference evidence="2" key="1">
    <citation type="submission" date="2018-02" db="EMBL/GenBank/DDBJ databases">
        <authorList>
            <person name="Cohen D.B."/>
            <person name="Kent A.D."/>
        </authorList>
    </citation>
    <scope>NUCLEOTIDE SEQUENCE</scope>
</reference>
<organism evidence="2">
    <name type="scientific">Fagus sylvatica</name>
    <name type="common">Beechnut</name>
    <dbReference type="NCBI Taxonomy" id="28930"/>
    <lineage>
        <taxon>Eukaryota</taxon>
        <taxon>Viridiplantae</taxon>
        <taxon>Streptophyta</taxon>
        <taxon>Embryophyta</taxon>
        <taxon>Tracheophyta</taxon>
        <taxon>Spermatophyta</taxon>
        <taxon>Magnoliopsida</taxon>
        <taxon>eudicotyledons</taxon>
        <taxon>Gunneridae</taxon>
        <taxon>Pentapetalae</taxon>
        <taxon>rosids</taxon>
        <taxon>fabids</taxon>
        <taxon>Fagales</taxon>
        <taxon>Fagaceae</taxon>
        <taxon>Fagus</taxon>
    </lineage>
</organism>
<protein>
    <submittedName>
        <fullName evidence="2">Uncharacterized protein</fullName>
    </submittedName>
</protein>
<dbReference type="AlphaFoldDB" id="A0A2N9F4P0"/>
<accession>A0A2N9F4P0</accession>
<feature type="compositionally biased region" description="Basic and acidic residues" evidence="1">
    <location>
        <begin position="1"/>
        <end position="13"/>
    </location>
</feature>
<evidence type="ECO:0000313" key="2">
    <source>
        <dbReference type="EMBL" id="SPC81841.1"/>
    </source>
</evidence>
<feature type="region of interest" description="Disordered" evidence="1">
    <location>
        <begin position="30"/>
        <end position="52"/>
    </location>
</feature>
<sequence>MEPWRDQKNHNEAKSSLGVPTKVTVKQIDVEDGYGTTTRSKKDQIEAEVSFD</sequence>
<proteinExistence type="predicted"/>
<evidence type="ECO:0000256" key="1">
    <source>
        <dbReference type="SAM" id="MobiDB-lite"/>
    </source>
</evidence>
<feature type="region of interest" description="Disordered" evidence="1">
    <location>
        <begin position="1"/>
        <end position="20"/>
    </location>
</feature>
<dbReference type="EMBL" id="OIVN01000541">
    <property type="protein sequence ID" value="SPC81841.1"/>
    <property type="molecule type" value="Genomic_DNA"/>
</dbReference>
<gene>
    <name evidence="2" type="ORF">FSB_LOCUS9723</name>
</gene>
<name>A0A2N9F4P0_FAGSY</name>